<dbReference type="EMBL" id="AVOT02013009">
    <property type="protein sequence ID" value="MBW0495279.1"/>
    <property type="molecule type" value="Genomic_DNA"/>
</dbReference>
<dbReference type="AlphaFoldDB" id="A0A9Q3HA38"/>
<evidence type="ECO:0000313" key="1">
    <source>
        <dbReference type="EMBL" id="MBW0495279.1"/>
    </source>
</evidence>
<sequence length="106" mass="12291">MPAVTHIKSKLKEIEDKVEVEHSEAIGKIKEELKKMSKNLDMAIEEPEKLLALKLSGMNNEEQREIPQKKFEMDLNPPEANSSRIAEDSFNLFHEETRYINVLKNI</sequence>
<reference evidence="1" key="1">
    <citation type="submission" date="2021-03" db="EMBL/GenBank/DDBJ databases">
        <title>Draft genome sequence of rust myrtle Austropuccinia psidii MF-1, a brazilian biotype.</title>
        <authorList>
            <person name="Quecine M.C."/>
            <person name="Pachon D.M.R."/>
            <person name="Bonatelli M.L."/>
            <person name="Correr F.H."/>
            <person name="Franceschini L.M."/>
            <person name="Leite T.F."/>
            <person name="Margarido G.R.A."/>
            <person name="Almeida C.A."/>
            <person name="Ferrarezi J.A."/>
            <person name="Labate C.A."/>
        </authorList>
    </citation>
    <scope>NUCLEOTIDE SEQUENCE</scope>
    <source>
        <strain evidence="1">MF-1</strain>
    </source>
</reference>
<proteinExistence type="predicted"/>
<organism evidence="1 2">
    <name type="scientific">Austropuccinia psidii MF-1</name>
    <dbReference type="NCBI Taxonomy" id="1389203"/>
    <lineage>
        <taxon>Eukaryota</taxon>
        <taxon>Fungi</taxon>
        <taxon>Dikarya</taxon>
        <taxon>Basidiomycota</taxon>
        <taxon>Pucciniomycotina</taxon>
        <taxon>Pucciniomycetes</taxon>
        <taxon>Pucciniales</taxon>
        <taxon>Sphaerophragmiaceae</taxon>
        <taxon>Austropuccinia</taxon>
    </lineage>
</organism>
<name>A0A9Q3HA38_9BASI</name>
<keyword evidence="2" id="KW-1185">Reference proteome</keyword>
<comment type="caution">
    <text evidence="1">The sequence shown here is derived from an EMBL/GenBank/DDBJ whole genome shotgun (WGS) entry which is preliminary data.</text>
</comment>
<gene>
    <name evidence="1" type="ORF">O181_034994</name>
</gene>
<dbReference type="Proteomes" id="UP000765509">
    <property type="component" value="Unassembled WGS sequence"/>
</dbReference>
<evidence type="ECO:0000313" key="2">
    <source>
        <dbReference type="Proteomes" id="UP000765509"/>
    </source>
</evidence>
<accession>A0A9Q3HA38</accession>
<protein>
    <submittedName>
        <fullName evidence="1">Uncharacterized protein</fullName>
    </submittedName>
</protein>